<reference evidence="1" key="1">
    <citation type="journal article" date="2022" name="Int. J. Mol. Sci.">
        <title>Draft Genome of Tanacetum Coccineum: Genomic Comparison of Closely Related Tanacetum-Family Plants.</title>
        <authorList>
            <person name="Yamashiro T."/>
            <person name="Shiraishi A."/>
            <person name="Nakayama K."/>
            <person name="Satake H."/>
        </authorList>
    </citation>
    <scope>NUCLEOTIDE SEQUENCE</scope>
</reference>
<accession>A0ABQ4WGY1</accession>
<organism evidence="1 2">
    <name type="scientific">Tanacetum coccineum</name>
    <dbReference type="NCBI Taxonomy" id="301880"/>
    <lineage>
        <taxon>Eukaryota</taxon>
        <taxon>Viridiplantae</taxon>
        <taxon>Streptophyta</taxon>
        <taxon>Embryophyta</taxon>
        <taxon>Tracheophyta</taxon>
        <taxon>Spermatophyta</taxon>
        <taxon>Magnoliopsida</taxon>
        <taxon>eudicotyledons</taxon>
        <taxon>Gunneridae</taxon>
        <taxon>Pentapetalae</taxon>
        <taxon>asterids</taxon>
        <taxon>campanulids</taxon>
        <taxon>Asterales</taxon>
        <taxon>Asteraceae</taxon>
        <taxon>Asteroideae</taxon>
        <taxon>Anthemideae</taxon>
        <taxon>Anthemidinae</taxon>
        <taxon>Tanacetum</taxon>
    </lineage>
</organism>
<name>A0ABQ4WGY1_9ASTR</name>
<evidence type="ECO:0000313" key="2">
    <source>
        <dbReference type="Proteomes" id="UP001151760"/>
    </source>
</evidence>
<sequence length="100" mass="11059">MYQDHLEDFEEFNGGSVTFGGSKGYISGKGRIRDDGSFTETECLVVSSDFKMPDENHILLKVPRHHNMYSFDMKTPSPAKGFACLIAKATSDDLNYSIGG</sequence>
<dbReference type="Proteomes" id="UP001151760">
    <property type="component" value="Unassembled WGS sequence"/>
</dbReference>
<comment type="caution">
    <text evidence="1">The sequence shown here is derived from an EMBL/GenBank/DDBJ whole genome shotgun (WGS) entry which is preliminary data.</text>
</comment>
<protein>
    <submittedName>
        <fullName evidence="1">Uncharacterized protein</fullName>
    </submittedName>
</protein>
<gene>
    <name evidence="1" type="ORF">Tco_0625477</name>
</gene>
<evidence type="ECO:0000313" key="1">
    <source>
        <dbReference type="EMBL" id="GJS52115.1"/>
    </source>
</evidence>
<reference evidence="1" key="2">
    <citation type="submission" date="2022-01" db="EMBL/GenBank/DDBJ databases">
        <authorList>
            <person name="Yamashiro T."/>
            <person name="Shiraishi A."/>
            <person name="Satake H."/>
            <person name="Nakayama K."/>
        </authorList>
    </citation>
    <scope>NUCLEOTIDE SEQUENCE</scope>
</reference>
<proteinExistence type="predicted"/>
<keyword evidence="2" id="KW-1185">Reference proteome</keyword>
<dbReference type="EMBL" id="BQNB010008633">
    <property type="protein sequence ID" value="GJS52115.1"/>
    <property type="molecule type" value="Genomic_DNA"/>
</dbReference>